<dbReference type="InterPro" id="IPR026100">
    <property type="entry name" value="Tmem223"/>
</dbReference>
<keyword evidence="3" id="KW-1185">Reference proteome</keyword>
<dbReference type="GO" id="GO:0005739">
    <property type="term" value="C:mitochondrion"/>
    <property type="evidence" value="ECO:0007669"/>
    <property type="project" value="TreeGrafter"/>
</dbReference>
<dbReference type="InterPro" id="IPR045325">
    <property type="entry name" value="TMEM70/TMEM186/TMEM223"/>
</dbReference>
<evidence type="ECO:0000256" key="1">
    <source>
        <dbReference type="SAM" id="Phobius"/>
    </source>
</evidence>
<evidence type="ECO:0000313" key="3">
    <source>
        <dbReference type="Proteomes" id="UP000838412"/>
    </source>
</evidence>
<evidence type="ECO:0000313" key="2">
    <source>
        <dbReference type="EMBL" id="CAH1263623.1"/>
    </source>
</evidence>
<dbReference type="PANTHER" id="PTHR14549:SF2">
    <property type="entry name" value="TRANSMEMBRANE PROTEIN 223"/>
    <property type="match status" value="1"/>
</dbReference>
<dbReference type="Proteomes" id="UP000838412">
    <property type="component" value="Chromosome 4"/>
</dbReference>
<protein>
    <submittedName>
        <fullName evidence="2">TMEM223 protein</fullName>
    </submittedName>
</protein>
<sequence>MAVRLLTPLSRGFLVKRITSSEMFQTNFCRWRHLTTLQCNQRTVSSWLSHKRHSDSIRQYQTDTNISKDVTLYHYEQANYYRRLGIFGIAQVVFWVYLAHLTYTTWRPEIPESRQKDTAKEGVQKDTFIRRRLENMSGYVTGNKWRNGIIGVCLVAGSAITFLCFLFPLRAVNRVVLQRGGQNVQFLTYAPFGMTQGFTVPLAHVSAALGRGGTPSQIPVKVKGHRFFYVLDKQGKISNTRLFDFTIGVSRTFED</sequence>
<keyword evidence="1" id="KW-0472">Membrane</keyword>
<feature type="transmembrane region" description="Helical" evidence="1">
    <location>
        <begin position="149"/>
        <end position="169"/>
    </location>
</feature>
<dbReference type="AlphaFoldDB" id="A0A8K0EUA1"/>
<dbReference type="EMBL" id="OV696689">
    <property type="protein sequence ID" value="CAH1263623.1"/>
    <property type="molecule type" value="Genomic_DNA"/>
</dbReference>
<organism evidence="2 3">
    <name type="scientific">Branchiostoma lanceolatum</name>
    <name type="common">Common lancelet</name>
    <name type="synonym">Amphioxus lanceolatum</name>
    <dbReference type="NCBI Taxonomy" id="7740"/>
    <lineage>
        <taxon>Eukaryota</taxon>
        <taxon>Metazoa</taxon>
        <taxon>Chordata</taxon>
        <taxon>Cephalochordata</taxon>
        <taxon>Leptocardii</taxon>
        <taxon>Amphioxiformes</taxon>
        <taxon>Branchiostomatidae</taxon>
        <taxon>Branchiostoma</taxon>
    </lineage>
</organism>
<keyword evidence="1" id="KW-1133">Transmembrane helix</keyword>
<feature type="transmembrane region" description="Helical" evidence="1">
    <location>
        <begin position="84"/>
        <end position="103"/>
    </location>
</feature>
<accession>A0A8K0EUA1</accession>
<gene>
    <name evidence="2" type="primary">TMEM223</name>
    <name evidence="2" type="ORF">BLAG_LOCUS18260</name>
</gene>
<proteinExistence type="predicted"/>
<dbReference type="Pfam" id="PF06979">
    <property type="entry name" value="TMEM70"/>
    <property type="match status" value="1"/>
</dbReference>
<dbReference type="OrthoDB" id="5950063at2759"/>
<keyword evidence="1" id="KW-0812">Transmembrane</keyword>
<dbReference type="GO" id="GO:0007399">
    <property type="term" value="P:nervous system development"/>
    <property type="evidence" value="ECO:0007669"/>
    <property type="project" value="TreeGrafter"/>
</dbReference>
<name>A0A8K0EUA1_BRALA</name>
<dbReference type="PANTHER" id="PTHR14549">
    <property type="entry name" value="TRANSMEMBRANE PROTEIN 223"/>
    <property type="match status" value="1"/>
</dbReference>
<reference evidence="2" key="1">
    <citation type="submission" date="2022-01" db="EMBL/GenBank/DDBJ databases">
        <authorList>
            <person name="Braso-Vives M."/>
        </authorList>
    </citation>
    <scope>NUCLEOTIDE SEQUENCE</scope>
</reference>